<evidence type="ECO:0000313" key="1">
    <source>
        <dbReference type="EMBL" id="DAF90504.1"/>
    </source>
</evidence>
<accession>A0A8S5U7Q9</accession>
<organism evidence="1">
    <name type="scientific">Siphoviridae sp. ctLKT1</name>
    <dbReference type="NCBI Taxonomy" id="2825451"/>
    <lineage>
        <taxon>Viruses</taxon>
        <taxon>Duplodnaviria</taxon>
        <taxon>Heunggongvirae</taxon>
        <taxon>Uroviricota</taxon>
        <taxon>Caudoviricetes</taxon>
    </lineage>
</organism>
<proteinExistence type="predicted"/>
<reference evidence="1" key="1">
    <citation type="journal article" date="2021" name="Proc. Natl. Acad. Sci. U.S.A.">
        <title>A Catalog of Tens of Thousands of Viruses from Human Metagenomes Reveals Hidden Associations with Chronic Diseases.</title>
        <authorList>
            <person name="Tisza M.J."/>
            <person name="Buck C.B."/>
        </authorList>
    </citation>
    <scope>NUCLEOTIDE SEQUENCE</scope>
    <source>
        <strain evidence="1">CtLKT1</strain>
    </source>
</reference>
<sequence>MTKTVSSAIQSITETYNNECSELLKRSSEAIKSMTFDIQRYDLTPIIEALSTVHIKNDEEVLIKLDDDDVKLINTIDSSLEPKKEKFWTSEKISFLVATLLAIIQIIQGCVSDMQSSQQLDEISTKIEEHWVEEDKQVEKNKEYQERIISLLETITSQLQEESQSSDGESSLSE</sequence>
<protein>
    <submittedName>
        <fullName evidence="1">Uncharacterized protein</fullName>
    </submittedName>
</protein>
<dbReference type="EMBL" id="BK016030">
    <property type="protein sequence ID" value="DAF90504.1"/>
    <property type="molecule type" value="Genomic_DNA"/>
</dbReference>
<name>A0A8S5U7Q9_9CAUD</name>